<feature type="domain" description="CUB" evidence="5">
    <location>
        <begin position="17"/>
        <end position="89"/>
    </location>
</feature>
<name>A0AAW0MZA4_9GOBI</name>
<evidence type="ECO:0000256" key="3">
    <source>
        <dbReference type="PROSITE-ProRule" id="PRU00059"/>
    </source>
</evidence>
<keyword evidence="7" id="KW-1185">Reference proteome</keyword>
<gene>
    <name evidence="6" type="ORF">WMY93_026520</name>
</gene>
<dbReference type="EMBL" id="JBBPFD010000019">
    <property type="protein sequence ID" value="KAK7886899.1"/>
    <property type="molecule type" value="Genomic_DNA"/>
</dbReference>
<dbReference type="CDD" id="cd00041">
    <property type="entry name" value="CUB"/>
    <property type="match status" value="1"/>
</dbReference>
<comment type="caution">
    <text evidence="3">Lacks conserved residue(s) required for the propagation of feature annotation.</text>
</comment>
<evidence type="ECO:0000259" key="5">
    <source>
        <dbReference type="PROSITE" id="PS01180"/>
    </source>
</evidence>
<feature type="chain" id="PRO_5043317702" description="CUB domain-containing protein" evidence="4">
    <location>
        <begin position="20"/>
        <end position="89"/>
    </location>
</feature>
<dbReference type="PROSITE" id="PS01180">
    <property type="entry name" value="CUB"/>
    <property type="match status" value="1"/>
</dbReference>
<evidence type="ECO:0000313" key="6">
    <source>
        <dbReference type="EMBL" id="KAK7886899.1"/>
    </source>
</evidence>
<dbReference type="PANTHER" id="PTHR24255">
    <property type="entry name" value="COMPLEMENT COMPONENT 1, S SUBCOMPONENT-RELATED"/>
    <property type="match status" value="1"/>
</dbReference>
<evidence type="ECO:0000256" key="4">
    <source>
        <dbReference type="SAM" id="SignalP"/>
    </source>
</evidence>
<dbReference type="Pfam" id="PF00431">
    <property type="entry name" value="CUB"/>
    <property type="match status" value="1"/>
</dbReference>
<protein>
    <recommendedName>
        <fullName evidence="5">CUB domain-containing protein</fullName>
    </recommendedName>
</protein>
<dbReference type="GO" id="GO:0004252">
    <property type="term" value="F:serine-type endopeptidase activity"/>
    <property type="evidence" value="ECO:0007669"/>
    <property type="project" value="TreeGrafter"/>
</dbReference>
<evidence type="ECO:0000256" key="1">
    <source>
        <dbReference type="ARBA" id="ARBA00023157"/>
    </source>
</evidence>
<dbReference type="GO" id="GO:0072562">
    <property type="term" value="C:blood microparticle"/>
    <property type="evidence" value="ECO:0007669"/>
    <property type="project" value="TreeGrafter"/>
</dbReference>
<sequence>MSWHHCIIWILYVFVGTSQLLTEPEAVLFGEVQSQLYPSPYPPNLQQRWELRVPEGYRVSLTFTHLDLEPSADCLYNSLTVRTTLFQMS</sequence>
<dbReference type="PANTHER" id="PTHR24255:SF25">
    <property type="entry name" value="COMPLEMENT C1R SUBCOMPONENT"/>
    <property type="match status" value="1"/>
</dbReference>
<comment type="caution">
    <text evidence="6">The sequence shown here is derived from an EMBL/GenBank/DDBJ whole genome shotgun (WGS) entry which is preliminary data.</text>
</comment>
<dbReference type="Proteomes" id="UP001460270">
    <property type="component" value="Unassembled WGS sequence"/>
</dbReference>
<keyword evidence="2" id="KW-0325">Glycoprotein</keyword>
<dbReference type="Gene3D" id="2.60.120.290">
    <property type="entry name" value="Spermadhesin, CUB domain"/>
    <property type="match status" value="1"/>
</dbReference>
<feature type="signal peptide" evidence="4">
    <location>
        <begin position="1"/>
        <end position="19"/>
    </location>
</feature>
<evidence type="ECO:0000256" key="2">
    <source>
        <dbReference type="ARBA" id="ARBA00023180"/>
    </source>
</evidence>
<dbReference type="GO" id="GO:0031638">
    <property type="term" value="P:zymogen activation"/>
    <property type="evidence" value="ECO:0007669"/>
    <property type="project" value="TreeGrafter"/>
</dbReference>
<reference evidence="7" key="1">
    <citation type="submission" date="2024-04" db="EMBL/GenBank/DDBJ databases">
        <title>Salinicola lusitanus LLJ914,a marine bacterium isolated from the Okinawa Trough.</title>
        <authorList>
            <person name="Li J."/>
        </authorList>
    </citation>
    <scope>NUCLEOTIDE SEQUENCE [LARGE SCALE GENOMIC DNA]</scope>
</reference>
<dbReference type="InterPro" id="IPR035914">
    <property type="entry name" value="Sperma_CUB_dom_sf"/>
</dbReference>
<proteinExistence type="predicted"/>
<dbReference type="InterPro" id="IPR000859">
    <property type="entry name" value="CUB_dom"/>
</dbReference>
<dbReference type="AlphaFoldDB" id="A0AAW0MZA4"/>
<keyword evidence="1" id="KW-1015">Disulfide bond</keyword>
<dbReference type="SUPFAM" id="SSF49854">
    <property type="entry name" value="Spermadhesin, CUB domain"/>
    <property type="match status" value="1"/>
</dbReference>
<organism evidence="6 7">
    <name type="scientific">Mugilogobius chulae</name>
    <name type="common">yellowstripe goby</name>
    <dbReference type="NCBI Taxonomy" id="88201"/>
    <lineage>
        <taxon>Eukaryota</taxon>
        <taxon>Metazoa</taxon>
        <taxon>Chordata</taxon>
        <taxon>Craniata</taxon>
        <taxon>Vertebrata</taxon>
        <taxon>Euteleostomi</taxon>
        <taxon>Actinopterygii</taxon>
        <taxon>Neopterygii</taxon>
        <taxon>Teleostei</taxon>
        <taxon>Neoteleostei</taxon>
        <taxon>Acanthomorphata</taxon>
        <taxon>Gobiaria</taxon>
        <taxon>Gobiiformes</taxon>
        <taxon>Gobioidei</taxon>
        <taxon>Gobiidae</taxon>
        <taxon>Gobionellinae</taxon>
        <taxon>Mugilogobius</taxon>
    </lineage>
</organism>
<keyword evidence="4" id="KW-0732">Signal</keyword>
<accession>A0AAW0MZA4</accession>
<evidence type="ECO:0000313" key="7">
    <source>
        <dbReference type="Proteomes" id="UP001460270"/>
    </source>
</evidence>